<dbReference type="SUPFAM" id="SSF102645">
    <property type="entry name" value="CoaB-like"/>
    <property type="match status" value="1"/>
</dbReference>
<evidence type="ECO:0000259" key="6">
    <source>
        <dbReference type="Pfam" id="PF04127"/>
    </source>
</evidence>
<dbReference type="SUPFAM" id="SSF52507">
    <property type="entry name" value="Homo-oligomeric flavin-containing Cys decarboxylases, HFCD"/>
    <property type="match status" value="1"/>
</dbReference>
<name>D7D8S8_STAHD</name>
<keyword evidence="3" id="KW-0460">Magnesium</keyword>
<dbReference type="InterPro" id="IPR007085">
    <property type="entry name" value="DNA/pantothenate-metab_flavo_C"/>
</dbReference>
<keyword evidence="1 3" id="KW-0210">Decarboxylase</keyword>
<feature type="region of interest" description="Phosphopantothenate--cysteine ligase" evidence="3">
    <location>
        <begin position="198"/>
        <end position="410"/>
    </location>
</feature>
<feature type="binding site" evidence="3">
    <location>
        <position position="333"/>
    </location>
    <ligand>
        <name>CTP</name>
        <dbReference type="ChEBI" id="CHEBI:37563"/>
    </ligand>
</feature>
<keyword evidence="3" id="KW-0285">Flavoprotein</keyword>
<dbReference type="GO" id="GO:0071513">
    <property type="term" value="C:phosphopantothenoylcysteine decarboxylase complex"/>
    <property type="evidence" value="ECO:0007669"/>
    <property type="project" value="TreeGrafter"/>
</dbReference>
<dbReference type="Pfam" id="PF04127">
    <property type="entry name" value="DFP"/>
    <property type="match status" value="1"/>
</dbReference>
<dbReference type="EC" id="6.3.2.5" evidence="3"/>
<reference evidence="8" key="1">
    <citation type="submission" date="2010-05" db="EMBL/GenBank/DDBJ databases">
        <title>Complete sequence of Staphylothermus hellenicus DSM 12710.</title>
        <authorList>
            <consortium name="US DOE Joint Genome Institute"/>
            <person name="Lucas S."/>
            <person name="Copeland A."/>
            <person name="Lapidus A."/>
            <person name="Cheng J.-F."/>
            <person name="Bruce D."/>
            <person name="Goodwin L."/>
            <person name="Pitluck S."/>
            <person name="Davenport K."/>
            <person name="Detter J.C."/>
            <person name="Han C."/>
            <person name="Tapia R."/>
            <person name="Larimer F."/>
            <person name="Land M."/>
            <person name="Hauser L."/>
            <person name="Kyrpides N."/>
            <person name="Mikhailova N."/>
            <person name="Anderson I.J."/>
            <person name="Woyke T."/>
        </authorList>
    </citation>
    <scope>NUCLEOTIDE SEQUENCE [LARGE SCALE GENOMIC DNA]</scope>
    <source>
        <strain evidence="8">DSM 12710 / JCM 10830 / BK20S6-10-b1 / P8</strain>
    </source>
</reference>
<evidence type="ECO:0000256" key="3">
    <source>
        <dbReference type="HAMAP-Rule" id="MF_02225"/>
    </source>
</evidence>
<feature type="binding site" evidence="3">
    <location>
        <position position="298"/>
    </location>
    <ligand>
        <name>CTP</name>
        <dbReference type="ChEBI" id="CHEBI:37563"/>
    </ligand>
</feature>
<dbReference type="InterPro" id="IPR036551">
    <property type="entry name" value="Flavin_trans-like"/>
</dbReference>
<dbReference type="Gene3D" id="3.40.50.10300">
    <property type="entry name" value="CoaB-like"/>
    <property type="match status" value="1"/>
</dbReference>
<dbReference type="GO" id="GO:0015941">
    <property type="term" value="P:pantothenate catabolic process"/>
    <property type="evidence" value="ECO:0007669"/>
    <property type="project" value="InterPro"/>
</dbReference>
<dbReference type="GO" id="GO:0046872">
    <property type="term" value="F:metal ion binding"/>
    <property type="evidence" value="ECO:0007669"/>
    <property type="project" value="UniProtKB-KW"/>
</dbReference>
<comment type="similarity">
    <text evidence="3">In the N-terminal section; belongs to the HFCD (homo-oligomeric flavin containing Cys decarboxylase) superfamily.</text>
</comment>
<feature type="domain" description="DNA/pantothenate metabolism flavoprotein C-terminal" evidence="6">
    <location>
        <begin position="193"/>
        <end position="408"/>
    </location>
</feature>
<dbReference type="AlphaFoldDB" id="D7D8S8"/>
<dbReference type="eggNOG" id="arCOG01704">
    <property type="taxonomic scope" value="Archaea"/>
</dbReference>
<keyword evidence="3" id="KW-0479">Metal-binding</keyword>
<evidence type="ECO:0000313" key="7">
    <source>
        <dbReference type="EMBL" id="ADI32174.1"/>
    </source>
</evidence>
<dbReference type="Proteomes" id="UP000002573">
    <property type="component" value="Chromosome"/>
</dbReference>
<comment type="caution">
    <text evidence="3">Lacks conserved residue(s) required for the propagation of feature annotation.</text>
</comment>
<evidence type="ECO:0000313" key="8">
    <source>
        <dbReference type="Proteomes" id="UP000002573"/>
    </source>
</evidence>
<evidence type="ECO:0000259" key="5">
    <source>
        <dbReference type="Pfam" id="PF02441"/>
    </source>
</evidence>
<dbReference type="NCBIfam" id="TIGR00521">
    <property type="entry name" value="coaBC_dfp"/>
    <property type="match status" value="1"/>
</dbReference>
<dbReference type="Gene3D" id="3.40.50.1950">
    <property type="entry name" value="Flavin prenyltransferase-like"/>
    <property type="match status" value="1"/>
</dbReference>
<evidence type="ECO:0000256" key="2">
    <source>
        <dbReference type="ARBA" id="ARBA00023239"/>
    </source>
</evidence>
<reference evidence="7 8" key="2">
    <citation type="journal article" date="2011" name="Stand. Genomic Sci.">
        <title>Complete genome sequence of Staphylothermus hellenicus P8.</title>
        <authorList>
            <person name="Anderson I."/>
            <person name="Wirth R."/>
            <person name="Lucas S."/>
            <person name="Copeland A."/>
            <person name="Lapidus A."/>
            <person name="Cheng J.F."/>
            <person name="Goodwin L."/>
            <person name="Pitluck S."/>
            <person name="Davenport K."/>
            <person name="Detter J.C."/>
            <person name="Han C."/>
            <person name="Tapia R."/>
            <person name="Land M."/>
            <person name="Hauser L."/>
            <person name="Pati A."/>
            <person name="Mikhailova N."/>
            <person name="Woyke T."/>
            <person name="Klenk H.P."/>
            <person name="Kyrpides N."/>
            <person name="Ivanova N."/>
        </authorList>
    </citation>
    <scope>NUCLEOTIDE SEQUENCE [LARGE SCALE GENOMIC DNA]</scope>
    <source>
        <strain evidence="8">DSM 12710 / JCM 10830 / BK20S6-10-b1 / P8</strain>
    </source>
</reference>
<sequence>MVRILSELPRREEYSPLKNRRLLIGLTASSSIYRSIDLIRKLIRMGAKIKVVMTRESLSLITPDLVEWATGPKPLIEFTGRAEHIELTNWAEAFIIVPATLNTIAKIAYGIGDQLLHLTAITMMGAGKKLAILPTMNMKLYNSPQYREALNKLASYSNVSIINPLIDEGKAKFPPLDDVAHCIDALVNRGRDLEGKHILVTAGPTIEYIDPVRIITNNSSGLMGVLLAREAVCRGATVDLVHGPLRIDPPYNVNKYPVTTTAQMAKTISKLTNEKQYDAAIFAAAPADYTVLSRSRKKISTRELGSLVIRLKQTPKTVKFVSRNNRPKLMIIFSAETIDNHLELVEKARNKLVDYNADLAIANNVSISGIGFSSSYIDACIVSRDSYECMGVIRKEVLMRKIIDLIKQNI</sequence>
<feature type="coiled-coil region" evidence="4">
    <location>
        <begin position="338"/>
        <end position="365"/>
    </location>
</feature>
<feature type="domain" description="Flavoprotein" evidence="5">
    <location>
        <begin position="21"/>
        <end position="164"/>
    </location>
</feature>
<keyword evidence="8" id="KW-1185">Reference proteome</keyword>
<feature type="binding site" evidence="3">
    <location>
        <position position="351"/>
    </location>
    <ligand>
        <name>CTP</name>
        <dbReference type="ChEBI" id="CHEBI:37563"/>
    </ligand>
</feature>
<dbReference type="KEGG" id="shc:Shell_1070"/>
<evidence type="ECO:0000256" key="4">
    <source>
        <dbReference type="SAM" id="Coils"/>
    </source>
</evidence>
<gene>
    <name evidence="3" type="primary">coaBC</name>
    <name evidence="7" type="ordered locus">Shell_1070</name>
</gene>
<dbReference type="GO" id="GO:0004632">
    <property type="term" value="F:phosphopantothenate--cysteine ligase activity"/>
    <property type="evidence" value="ECO:0007669"/>
    <property type="project" value="UniProtKB-UniRule"/>
</dbReference>
<dbReference type="GO" id="GO:0004633">
    <property type="term" value="F:phosphopantothenoylcysteine decarboxylase activity"/>
    <property type="evidence" value="ECO:0007669"/>
    <property type="project" value="UniProtKB-UniRule"/>
</dbReference>
<keyword evidence="2 3" id="KW-0456">Lyase</keyword>
<organism evidence="7 8">
    <name type="scientific">Staphylothermus hellenicus (strain DSM 12710 / JCM 10830 / BK20S6-10-b1 / P8)</name>
    <dbReference type="NCBI Taxonomy" id="591019"/>
    <lineage>
        <taxon>Archaea</taxon>
        <taxon>Thermoproteota</taxon>
        <taxon>Thermoprotei</taxon>
        <taxon>Desulfurococcales</taxon>
        <taxon>Desulfurococcaceae</taxon>
        <taxon>Staphylothermus</taxon>
    </lineage>
</organism>
<dbReference type="EMBL" id="CP002051">
    <property type="protein sequence ID" value="ADI32174.1"/>
    <property type="molecule type" value="Genomic_DNA"/>
</dbReference>
<keyword evidence="4" id="KW-0175">Coiled coil</keyword>
<comment type="function">
    <text evidence="3">Catalyzes two sequential steps in the biosynthesis of coenzyme A. In the first step cysteine is conjugated to 4'-phosphopantothenate to form 4-phosphopantothenoylcysteine. In the second step the latter compound is decarboxylated to form 4'-phosphopantotheine.</text>
</comment>
<dbReference type="HAMAP" id="MF_02225">
    <property type="entry name" value="CoaBC"/>
    <property type="match status" value="1"/>
</dbReference>
<comment type="cofactor">
    <cofactor evidence="3">
        <name>Mg(2+)</name>
        <dbReference type="ChEBI" id="CHEBI:18420"/>
    </cofactor>
</comment>
<keyword evidence="3 7" id="KW-0436">Ligase</keyword>
<dbReference type="InterPro" id="IPR003382">
    <property type="entry name" value="Flavoprotein"/>
</dbReference>
<dbReference type="Pfam" id="PF02441">
    <property type="entry name" value="Flavoprotein"/>
    <property type="match status" value="1"/>
</dbReference>
<dbReference type="InterPro" id="IPR005252">
    <property type="entry name" value="CoaBC"/>
</dbReference>
<proteinExistence type="inferred from homology"/>
<comment type="similarity">
    <text evidence="3">In the C-terminal section; belongs to the PPC synthetase family.</text>
</comment>
<evidence type="ECO:0000256" key="1">
    <source>
        <dbReference type="ARBA" id="ARBA00022793"/>
    </source>
</evidence>
<dbReference type="GO" id="GO:0015937">
    <property type="term" value="P:coenzyme A biosynthetic process"/>
    <property type="evidence" value="ECO:0007669"/>
    <property type="project" value="UniProtKB-UniRule"/>
</dbReference>
<dbReference type="PANTHER" id="PTHR14359">
    <property type="entry name" value="HOMO-OLIGOMERIC FLAVIN CONTAINING CYS DECARBOXYLASE FAMILY"/>
    <property type="match status" value="1"/>
</dbReference>
<dbReference type="PANTHER" id="PTHR14359:SF6">
    <property type="entry name" value="PHOSPHOPANTOTHENOYLCYSTEINE DECARBOXYLASE"/>
    <property type="match status" value="1"/>
</dbReference>
<dbReference type="GO" id="GO:0010181">
    <property type="term" value="F:FMN binding"/>
    <property type="evidence" value="ECO:0007669"/>
    <property type="project" value="UniProtKB-UniRule"/>
</dbReference>
<comment type="cofactor">
    <cofactor evidence="3">
        <name>FMN</name>
        <dbReference type="ChEBI" id="CHEBI:58210"/>
    </cofactor>
    <text evidence="3">Binds 1 FMN per subunit.</text>
</comment>
<keyword evidence="3" id="KW-0288">FMN</keyword>
<dbReference type="UniPathway" id="UPA00241"/>
<comment type="pathway">
    <text evidence="3">Cofactor biosynthesis; coenzyme A biosynthesis.</text>
</comment>
<dbReference type="EC" id="4.1.1.36" evidence="3"/>
<dbReference type="InterPro" id="IPR035929">
    <property type="entry name" value="CoaB-like_sf"/>
</dbReference>
<comment type="catalytic activity">
    <reaction evidence="3">
        <text>(R)-4'-phosphopantothenate + L-cysteine + CTP = N-[(R)-4-phosphopantothenoyl]-L-cysteine + CMP + diphosphate + H(+)</text>
        <dbReference type="Rhea" id="RHEA:19397"/>
        <dbReference type="ChEBI" id="CHEBI:10986"/>
        <dbReference type="ChEBI" id="CHEBI:15378"/>
        <dbReference type="ChEBI" id="CHEBI:33019"/>
        <dbReference type="ChEBI" id="CHEBI:35235"/>
        <dbReference type="ChEBI" id="CHEBI:37563"/>
        <dbReference type="ChEBI" id="CHEBI:59458"/>
        <dbReference type="ChEBI" id="CHEBI:60377"/>
        <dbReference type="EC" id="6.3.2.5"/>
    </reaction>
</comment>
<dbReference type="HOGENOM" id="CLU_033319_0_3_2"/>
<protein>
    <recommendedName>
        <fullName evidence="3">Coenzyme A biosynthesis bifunctional protein CoaBC</fullName>
    </recommendedName>
    <alternativeName>
        <fullName evidence="3">DNA/pantothenate metabolism flavoprotein</fullName>
    </alternativeName>
    <alternativeName>
        <fullName evidence="3">Phosphopantothenoylcysteine synthetase/decarboxylase</fullName>
        <shortName evidence="3">PPCS-PPCDC</shortName>
    </alternativeName>
    <domain>
        <recommendedName>
            <fullName evidence="3">Phosphopantothenoylcysteine decarboxylase</fullName>
            <shortName evidence="3">PPC decarboxylase</shortName>
            <shortName evidence="3">PPC-DC</shortName>
            <ecNumber evidence="3">4.1.1.36</ecNumber>
        </recommendedName>
        <alternativeName>
            <fullName evidence="3">CoaC</fullName>
        </alternativeName>
    </domain>
    <domain>
        <recommendedName>
            <fullName evidence="3">Phosphopantothenate--cysteine ligase</fullName>
            <ecNumber evidence="3">6.3.2.5</ecNumber>
        </recommendedName>
        <alternativeName>
            <fullName evidence="3">CoaB</fullName>
        </alternativeName>
        <alternativeName>
            <fullName evidence="3">Phosphopantothenoylcysteine synthetase</fullName>
            <shortName evidence="3">PPC synthetase</shortName>
            <shortName evidence="3">PPC-S</shortName>
        </alternativeName>
    </domain>
</protein>
<feature type="region of interest" description="Phosphopantothenoylcysteine decarboxylase" evidence="3">
    <location>
        <begin position="1"/>
        <end position="197"/>
    </location>
</feature>
<dbReference type="STRING" id="591019.Shell_1070"/>
<comment type="catalytic activity">
    <reaction evidence="3">
        <text>N-[(R)-4-phosphopantothenoyl]-L-cysteine + H(+) = (R)-4'-phosphopantetheine + CO2</text>
        <dbReference type="Rhea" id="RHEA:16793"/>
        <dbReference type="ChEBI" id="CHEBI:15378"/>
        <dbReference type="ChEBI" id="CHEBI:16526"/>
        <dbReference type="ChEBI" id="CHEBI:59458"/>
        <dbReference type="ChEBI" id="CHEBI:61723"/>
        <dbReference type="EC" id="4.1.1.36"/>
    </reaction>
</comment>
<keyword evidence="3" id="KW-0511">Multifunctional enzyme</keyword>
<feature type="binding site" evidence="3">
    <location>
        <position position="288"/>
    </location>
    <ligand>
        <name>CTP</name>
        <dbReference type="ChEBI" id="CHEBI:37563"/>
    </ligand>
</feature>
<accession>D7D8S8</accession>